<sequence>MCMMTSEGDAIAGDADRPSCIGLFELRSAESGARDSRRRPTRLRGEAARWRLTSARAGGRGARWRELEGEAYPDGGTSERETARETTGERETAKARGKAHLDLVATGERETARAANGERETARWWRLVDCSRGRVSATTPKSGAMALRWTDVLNLVLWHKGGGEVPKVAKGLLGCCMRCRITKWGAVVGAMAPELGASFAI</sequence>
<dbReference type="EMBL" id="JBBNAF010000004">
    <property type="protein sequence ID" value="KAK9151217.1"/>
    <property type="molecule type" value="Genomic_DNA"/>
</dbReference>
<accession>A0AAP0KH59</accession>
<evidence type="ECO:0000313" key="2">
    <source>
        <dbReference type="EMBL" id="KAK9151217.1"/>
    </source>
</evidence>
<feature type="region of interest" description="Disordered" evidence="1">
    <location>
        <begin position="65"/>
        <end position="98"/>
    </location>
</feature>
<protein>
    <submittedName>
        <fullName evidence="2">Uncharacterized protein</fullName>
    </submittedName>
</protein>
<feature type="compositionally biased region" description="Basic and acidic residues" evidence="1">
    <location>
        <begin position="77"/>
        <end position="94"/>
    </location>
</feature>
<keyword evidence="3" id="KW-1185">Reference proteome</keyword>
<comment type="caution">
    <text evidence="2">The sequence shown here is derived from an EMBL/GenBank/DDBJ whole genome shotgun (WGS) entry which is preliminary data.</text>
</comment>
<dbReference type="Proteomes" id="UP001420932">
    <property type="component" value="Unassembled WGS sequence"/>
</dbReference>
<evidence type="ECO:0000313" key="3">
    <source>
        <dbReference type="Proteomes" id="UP001420932"/>
    </source>
</evidence>
<evidence type="ECO:0000256" key="1">
    <source>
        <dbReference type="SAM" id="MobiDB-lite"/>
    </source>
</evidence>
<proteinExistence type="predicted"/>
<name>A0AAP0KH59_9MAGN</name>
<dbReference type="AlphaFoldDB" id="A0AAP0KH59"/>
<gene>
    <name evidence="2" type="ORF">Syun_009526</name>
</gene>
<organism evidence="2 3">
    <name type="scientific">Stephania yunnanensis</name>
    <dbReference type="NCBI Taxonomy" id="152371"/>
    <lineage>
        <taxon>Eukaryota</taxon>
        <taxon>Viridiplantae</taxon>
        <taxon>Streptophyta</taxon>
        <taxon>Embryophyta</taxon>
        <taxon>Tracheophyta</taxon>
        <taxon>Spermatophyta</taxon>
        <taxon>Magnoliopsida</taxon>
        <taxon>Ranunculales</taxon>
        <taxon>Menispermaceae</taxon>
        <taxon>Menispermoideae</taxon>
        <taxon>Cissampelideae</taxon>
        <taxon>Stephania</taxon>
    </lineage>
</organism>
<reference evidence="2 3" key="1">
    <citation type="submission" date="2024-01" db="EMBL/GenBank/DDBJ databases">
        <title>Genome assemblies of Stephania.</title>
        <authorList>
            <person name="Yang L."/>
        </authorList>
    </citation>
    <scope>NUCLEOTIDE SEQUENCE [LARGE SCALE GENOMIC DNA]</scope>
    <source>
        <strain evidence="2">YNDBR</strain>
        <tissue evidence="2">Leaf</tissue>
    </source>
</reference>